<dbReference type="SUPFAM" id="SSF51905">
    <property type="entry name" value="FAD/NAD(P)-binding domain"/>
    <property type="match status" value="1"/>
</dbReference>
<feature type="repeat" description="TPR" evidence="1">
    <location>
        <begin position="463"/>
        <end position="496"/>
    </location>
</feature>
<dbReference type="EMBL" id="UGOD01000001">
    <property type="protein sequence ID" value="STX51506.1"/>
    <property type="molecule type" value="Genomic_DNA"/>
</dbReference>
<dbReference type="RefSeq" id="WP_115331138.1">
    <property type="nucleotide sequence ID" value="NZ_CAAAHP010000001.1"/>
</dbReference>
<dbReference type="InterPro" id="IPR019734">
    <property type="entry name" value="TPR_rpt"/>
</dbReference>
<dbReference type="Gene3D" id="1.25.40.10">
    <property type="entry name" value="Tetratricopeptide repeat domain"/>
    <property type="match status" value="1"/>
</dbReference>
<proteinExistence type="predicted"/>
<dbReference type="PROSITE" id="PS50005">
    <property type="entry name" value="TPR"/>
    <property type="match status" value="1"/>
</dbReference>
<reference evidence="2 3" key="1">
    <citation type="submission" date="2018-06" db="EMBL/GenBank/DDBJ databases">
        <authorList>
            <consortium name="Pathogen Informatics"/>
            <person name="Doyle S."/>
        </authorList>
    </citation>
    <scope>NUCLEOTIDE SEQUENCE [LARGE SCALE GENOMIC DNA]</scope>
    <source>
        <strain evidence="2 3">NCTC13316</strain>
    </source>
</reference>
<keyword evidence="1" id="KW-0802">TPR repeat</keyword>
<protein>
    <submittedName>
        <fullName evidence="2">Uncharacterized protein</fullName>
    </submittedName>
</protein>
<dbReference type="AlphaFoldDB" id="A0A378JJL1"/>
<dbReference type="SUPFAM" id="SSF48452">
    <property type="entry name" value="TPR-like"/>
    <property type="match status" value="1"/>
</dbReference>
<gene>
    <name evidence="2" type="ORF">NCTC13316_01601</name>
</gene>
<dbReference type="Proteomes" id="UP000254794">
    <property type="component" value="Unassembled WGS sequence"/>
</dbReference>
<accession>A0A378JJL1</accession>
<evidence type="ECO:0000256" key="1">
    <source>
        <dbReference type="PROSITE-ProRule" id="PRU00339"/>
    </source>
</evidence>
<dbReference type="OrthoDB" id="5636482at2"/>
<sequence length="629" mass="72499">MVHIVIAGGGPSGLYLGDKLSKKGINDILILDPRAGNYSRPGAVDVSIFTQAEKGLQAVLPPAKSDHIRNIEKSLYQYSLSQNIRIERKQFVRFSEGTKGTKGVIVAYKNKDNKLIEELIPCDYVFDCTGSKRVLVSEINKIHELRGTAKPFELTPVSKDVAIKNHLIAYIKLDQNTISLADHSKISQNNLLFNRTTVEYTRAIEKLRQFGWTEFAFPYCHNTPFKDGKTCVYIECPDNLPTSQQEVWLTTVLEIVTNQPIVNIEHLISKSNHPKPYFCSFAVNPQRLNTFTYQEPELPKVVVFGDGQIEPNYILGHGIKGAFKRIDIFAEEAMIYKEKIVYLNLANYDRHVNNAIKKHEQEIIRHYQQRKSYLEQTVFAAKDYYKLAISQAINQTEINYLSKRLNEILARTAYYLIRNVTSSKTKQETFNELLTRRNLIIMHIGKLTQFEQQEARDQLQQLVGTFTKLGKEYFQKGNFSFAIKVYEEALAIYSMYREMKQQDKFNLYEEIVLIYCKLNQLKNVFAKVSEALNQAEKPSELTKKRILFHLVKATYKNLGLYQSPIQQFQILTDFVKIYQPQQNFIDNHLALSLKVELEMIKQALFFHNFSNLTLASAAGQENYMNTGPK</sequence>
<organism evidence="2 3">
    <name type="scientific">Legionella busanensis</name>
    <dbReference type="NCBI Taxonomy" id="190655"/>
    <lineage>
        <taxon>Bacteria</taxon>
        <taxon>Pseudomonadati</taxon>
        <taxon>Pseudomonadota</taxon>
        <taxon>Gammaproteobacteria</taxon>
        <taxon>Legionellales</taxon>
        <taxon>Legionellaceae</taxon>
        <taxon>Legionella</taxon>
    </lineage>
</organism>
<evidence type="ECO:0000313" key="3">
    <source>
        <dbReference type="Proteomes" id="UP000254794"/>
    </source>
</evidence>
<dbReference type="InterPro" id="IPR036188">
    <property type="entry name" value="FAD/NAD-bd_sf"/>
</dbReference>
<dbReference type="InterPro" id="IPR011990">
    <property type="entry name" value="TPR-like_helical_dom_sf"/>
</dbReference>
<evidence type="ECO:0000313" key="2">
    <source>
        <dbReference type="EMBL" id="STX51506.1"/>
    </source>
</evidence>
<name>A0A378JJL1_9GAMM</name>
<keyword evidence="3" id="KW-1185">Reference proteome</keyword>